<feature type="compositionally biased region" description="Low complexity" evidence="1">
    <location>
        <begin position="185"/>
        <end position="194"/>
    </location>
</feature>
<organism evidence="3 4">
    <name type="scientific">Aquilegia coerulea</name>
    <name type="common">Rocky mountain columbine</name>
    <dbReference type="NCBI Taxonomy" id="218851"/>
    <lineage>
        <taxon>Eukaryota</taxon>
        <taxon>Viridiplantae</taxon>
        <taxon>Streptophyta</taxon>
        <taxon>Embryophyta</taxon>
        <taxon>Tracheophyta</taxon>
        <taxon>Spermatophyta</taxon>
        <taxon>Magnoliopsida</taxon>
        <taxon>Ranunculales</taxon>
        <taxon>Ranunculaceae</taxon>
        <taxon>Thalictroideae</taxon>
        <taxon>Aquilegia</taxon>
    </lineage>
</organism>
<feature type="region of interest" description="Disordered" evidence="1">
    <location>
        <begin position="168"/>
        <end position="197"/>
    </location>
</feature>
<evidence type="ECO:0000256" key="2">
    <source>
        <dbReference type="SAM" id="Phobius"/>
    </source>
</evidence>
<evidence type="ECO:0000256" key="1">
    <source>
        <dbReference type="SAM" id="MobiDB-lite"/>
    </source>
</evidence>
<feature type="transmembrane region" description="Helical" evidence="2">
    <location>
        <begin position="707"/>
        <end position="728"/>
    </location>
</feature>
<evidence type="ECO:0000313" key="3">
    <source>
        <dbReference type="EMBL" id="PIA35037.1"/>
    </source>
</evidence>
<feature type="region of interest" description="Disordered" evidence="1">
    <location>
        <begin position="270"/>
        <end position="293"/>
    </location>
</feature>
<evidence type="ECO:0008006" key="5">
    <source>
        <dbReference type="Google" id="ProtNLM"/>
    </source>
</evidence>
<feature type="transmembrane region" description="Helical" evidence="2">
    <location>
        <begin position="587"/>
        <end position="608"/>
    </location>
</feature>
<dbReference type="OrthoDB" id="1924921at2759"/>
<proteinExistence type="predicted"/>
<keyword evidence="2" id="KW-0812">Transmembrane</keyword>
<keyword evidence="4" id="KW-1185">Reference proteome</keyword>
<accession>A0A2G5CVX0</accession>
<gene>
    <name evidence="3" type="ORF">AQUCO_03700345v1</name>
</gene>
<dbReference type="AlphaFoldDB" id="A0A2G5CVX0"/>
<dbReference type="EMBL" id="KZ305054">
    <property type="protein sequence ID" value="PIA35037.1"/>
    <property type="molecule type" value="Genomic_DNA"/>
</dbReference>
<dbReference type="InterPro" id="IPR052843">
    <property type="entry name" value="ER_body_metal_sequester"/>
</dbReference>
<protein>
    <recommendedName>
        <fullName evidence="5">Membrane protein of ER body-like protein</fullName>
    </recommendedName>
</protein>
<dbReference type="PANTHER" id="PTHR38937:SF2">
    <property type="entry name" value="MEMBRANE PROTEIN OF ER BODY-LIKE PROTEIN ISOFORM X1"/>
    <property type="match status" value="1"/>
</dbReference>
<sequence>MGTTTENLDLECWKEEEDEEAVGTALKCRPPRRTTAAAAVAVTPPPPPAVSPDHQIATVLLEAPLSPSTTSTTTSTFTTTTTTIITNKDSAAVHQDGGDQGGDQSLLQSEKSIYFDSHYGTESRNGNGGHSVAVNNLGNGGSIFAPTGVDTTKCITIETNYQSHKNLKDEEHSDLHLSHSENSSKSESVSSRSVENQHLRAIQERKKDWDVERVIEEQDTHDLYCPNCNSCITKRVILRKRKRRIQSLQDDSKREKLEVVQLSSFARSEQDHNAALPDLNGSPPSVDITDQDRETGPDIFRCLSCFSFFIPSVAAFKSFRIFKDKSEGESAQNHQQIPAETGSLNQDDKNTTFSSLLLVDSDANGQVNISTSKISTEEQSGQVSIHLVETRIDTSDKHNDGNKKIEGGYDVMKDQSIGELSNPLAYMDKTLSYENNDSVSNASGAQHPAISNTTQEDFKLLHMNKGKNLSIMTKHETFLSQDKRIGMENQLEGLQMGTEAGKDVILVIGAEQVKAEVRQGVQTNINSSTPVTLTYREIEYGGVQAVDEARSSGNWDIVKSIVYGGLVESVTSLGLVSSAAGGDANTLNIVALGLASVIGGLFIIAHGLMDLKNEQYEGATNPNGMVDRYQELLGRRTSFGLHSTVAVLSYLVFGLVAPITYGFSFRKSDNKEYKLIAVAVASLLCITLLAFAKAYVRKPPKAYIQTVLYFVSIGVMSSGLSYVIGMLIKELLDKLGLFEPIVIDPVPPSSFYLEQMAVKPSWGSY</sequence>
<name>A0A2G5CVX0_AQUCA</name>
<feature type="transmembrane region" description="Helical" evidence="2">
    <location>
        <begin position="675"/>
        <end position="695"/>
    </location>
</feature>
<keyword evidence="2" id="KW-0472">Membrane</keyword>
<dbReference type="Proteomes" id="UP000230069">
    <property type="component" value="Unassembled WGS sequence"/>
</dbReference>
<reference evidence="3 4" key="1">
    <citation type="submission" date="2017-09" db="EMBL/GenBank/DDBJ databases">
        <title>WGS assembly of Aquilegia coerulea Goldsmith.</title>
        <authorList>
            <person name="Hodges S."/>
            <person name="Kramer E."/>
            <person name="Nordborg M."/>
            <person name="Tomkins J."/>
            <person name="Borevitz J."/>
            <person name="Derieg N."/>
            <person name="Yan J."/>
            <person name="Mihaltcheva S."/>
            <person name="Hayes R.D."/>
            <person name="Rokhsar D."/>
        </authorList>
    </citation>
    <scope>NUCLEOTIDE SEQUENCE [LARGE SCALE GENOMIC DNA]</scope>
    <source>
        <strain evidence="4">cv. Goldsmith</strain>
    </source>
</reference>
<feature type="transmembrane region" description="Helical" evidence="2">
    <location>
        <begin position="639"/>
        <end position="663"/>
    </location>
</feature>
<evidence type="ECO:0000313" key="4">
    <source>
        <dbReference type="Proteomes" id="UP000230069"/>
    </source>
</evidence>
<keyword evidence="2" id="KW-1133">Transmembrane helix</keyword>
<feature type="compositionally biased region" description="Basic and acidic residues" evidence="1">
    <location>
        <begin position="168"/>
        <end position="184"/>
    </location>
</feature>
<dbReference type="PANTHER" id="PTHR38937">
    <property type="entry name" value="MEMBRANE PROTEIN OF ER BODY-LIKE PROTEIN"/>
    <property type="match status" value="1"/>
</dbReference>